<gene>
    <name evidence="2" type="ORF">BJ508DRAFT_364054</name>
</gene>
<name>A0A3N4I8F8_ASCIM</name>
<keyword evidence="3" id="KW-1185">Reference proteome</keyword>
<evidence type="ECO:0000256" key="1">
    <source>
        <dbReference type="SAM" id="MobiDB-lite"/>
    </source>
</evidence>
<protein>
    <submittedName>
        <fullName evidence="2">Uncharacterized protein</fullName>
    </submittedName>
</protein>
<feature type="compositionally biased region" description="Polar residues" evidence="1">
    <location>
        <begin position="468"/>
        <end position="477"/>
    </location>
</feature>
<feature type="compositionally biased region" description="Polar residues" evidence="1">
    <location>
        <begin position="486"/>
        <end position="504"/>
    </location>
</feature>
<proteinExistence type="predicted"/>
<accession>A0A3N4I8F8</accession>
<dbReference type="EMBL" id="ML119716">
    <property type="protein sequence ID" value="RPA78074.1"/>
    <property type="molecule type" value="Genomic_DNA"/>
</dbReference>
<feature type="region of interest" description="Disordered" evidence="1">
    <location>
        <begin position="113"/>
        <end position="286"/>
    </location>
</feature>
<dbReference type="AlphaFoldDB" id="A0A3N4I8F8"/>
<evidence type="ECO:0000313" key="2">
    <source>
        <dbReference type="EMBL" id="RPA78074.1"/>
    </source>
</evidence>
<dbReference type="Proteomes" id="UP000275078">
    <property type="component" value="Unassembled WGS sequence"/>
</dbReference>
<evidence type="ECO:0000313" key="3">
    <source>
        <dbReference type="Proteomes" id="UP000275078"/>
    </source>
</evidence>
<feature type="region of interest" description="Disordered" evidence="1">
    <location>
        <begin position="468"/>
        <end position="511"/>
    </location>
</feature>
<sequence length="658" mass="72102">MAANSELPTSTRQDSNPFLALGFPQASSLHETFRVPQFSAASILALTLFLNELPLIPEDQLPSHYFRQQPASQELYRGFQIWCIPESLCIKAESLEKYRRYLAQKRVEAGSENDWQWGRGPEMVSKELGQGPVSADGSRIESGNLLEGNDEDESARTPLMSSSSTTTRGTVSLEDTCGTSSESPPWLDTPSNERENSGLDGSRGSTKEVCLLKGTGPSVASSSREESDAVAEKPGSQWTSSVSSVYSEESEDGQEAASLNRDTANRGSDGDLERSDTAMASSISATRPRELPEGLVNYGDFFWEPLKLKGMPFRQADTTLSVALFFQWCQVNPFPTEGVWSLEDLSVPKGDGEEVPRPVIMKVLLGIEPRLSEVELEEMKHCGPVQSRGYSFASEERGLEHTNEADYISLREEVQYYGSDGIPENLEFGSPQASKAAHASIDMQVSMKSHEELADSTGDILFSGSNQLYSNTPSRSAPDSWDTFESRSQADYTEDSTIPSVNKTHLTDPSPRKRFCGELHARQYGTQAASSLRTAKRFSVPKASPPSGLFPPKTAQEVPLRDFTICLKSDVRLKKAVPGTARNVHFDLRTSETQVARKSTAGNGSALRDLPLKSKHGRNDEVSDPTASPGFLKKTGKVIEKLGGFLNLKFSRRPKVVA</sequence>
<feature type="region of interest" description="Disordered" evidence="1">
    <location>
        <begin position="595"/>
        <end position="632"/>
    </location>
</feature>
<organism evidence="2 3">
    <name type="scientific">Ascobolus immersus RN42</name>
    <dbReference type="NCBI Taxonomy" id="1160509"/>
    <lineage>
        <taxon>Eukaryota</taxon>
        <taxon>Fungi</taxon>
        <taxon>Dikarya</taxon>
        <taxon>Ascomycota</taxon>
        <taxon>Pezizomycotina</taxon>
        <taxon>Pezizomycetes</taxon>
        <taxon>Pezizales</taxon>
        <taxon>Ascobolaceae</taxon>
        <taxon>Ascobolus</taxon>
    </lineage>
</organism>
<reference evidence="2 3" key="1">
    <citation type="journal article" date="2018" name="Nat. Ecol. Evol.">
        <title>Pezizomycetes genomes reveal the molecular basis of ectomycorrhizal truffle lifestyle.</title>
        <authorList>
            <person name="Murat C."/>
            <person name="Payen T."/>
            <person name="Noel B."/>
            <person name="Kuo A."/>
            <person name="Morin E."/>
            <person name="Chen J."/>
            <person name="Kohler A."/>
            <person name="Krizsan K."/>
            <person name="Balestrini R."/>
            <person name="Da Silva C."/>
            <person name="Montanini B."/>
            <person name="Hainaut M."/>
            <person name="Levati E."/>
            <person name="Barry K.W."/>
            <person name="Belfiori B."/>
            <person name="Cichocki N."/>
            <person name="Clum A."/>
            <person name="Dockter R.B."/>
            <person name="Fauchery L."/>
            <person name="Guy J."/>
            <person name="Iotti M."/>
            <person name="Le Tacon F."/>
            <person name="Lindquist E.A."/>
            <person name="Lipzen A."/>
            <person name="Malagnac F."/>
            <person name="Mello A."/>
            <person name="Molinier V."/>
            <person name="Miyauchi S."/>
            <person name="Poulain J."/>
            <person name="Riccioni C."/>
            <person name="Rubini A."/>
            <person name="Sitrit Y."/>
            <person name="Splivallo R."/>
            <person name="Traeger S."/>
            <person name="Wang M."/>
            <person name="Zifcakova L."/>
            <person name="Wipf D."/>
            <person name="Zambonelli A."/>
            <person name="Paolocci F."/>
            <person name="Nowrousian M."/>
            <person name="Ottonello S."/>
            <person name="Baldrian P."/>
            <person name="Spatafora J.W."/>
            <person name="Henrissat B."/>
            <person name="Nagy L.G."/>
            <person name="Aury J.M."/>
            <person name="Wincker P."/>
            <person name="Grigoriev I.V."/>
            <person name="Bonfante P."/>
            <person name="Martin F.M."/>
        </authorList>
    </citation>
    <scope>NUCLEOTIDE SEQUENCE [LARGE SCALE GENOMIC DNA]</scope>
    <source>
        <strain evidence="2 3">RN42</strain>
    </source>
</reference>
<feature type="region of interest" description="Disordered" evidence="1">
    <location>
        <begin position="530"/>
        <end position="554"/>
    </location>
</feature>